<dbReference type="InterPro" id="IPR018957">
    <property type="entry name" value="Znf_C3HC4_RING-type"/>
</dbReference>
<dbReference type="STRING" id="3694.A0A2K2AB16"/>
<evidence type="ECO:0000256" key="5">
    <source>
        <dbReference type="SAM" id="MobiDB-lite"/>
    </source>
</evidence>
<accession>A0A2K2AB16</accession>
<dbReference type="InParanoid" id="A0A2K2AB16"/>
<keyword evidence="2 4" id="KW-0863">Zinc-finger</keyword>
<dbReference type="AlphaFoldDB" id="A0A2K2AB16"/>
<dbReference type="Pfam" id="PF00097">
    <property type="entry name" value="zf-C3HC4"/>
    <property type="match status" value="1"/>
</dbReference>
<evidence type="ECO:0000313" key="8">
    <source>
        <dbReference type="Proteomes" id="UP000006729"/>
    </source>
</evidence>
<evidence type="ECO:0000313" key="7">
    <source>
        <dbReference type="EMBL" id="PNT34728.1"/>
    </source>
</evidence>
<reference evidence="7 8" key="1">
    <citation type="journal article" date="2006" name="Science">
        <title>The genome of black cottonwood, Populus trichocarpa (Torr. &amp; Gray).</title>
        <authorList>
            <person name="Tuskan G.A."/>
            <person name="Difazio S."/>
            <person name="Jansson S."/>
            <person name="Bohlmann J."/>
            <person name="Grigoriev I."/>
            <person name="Hellsten U."/>
            <person name="Putnam N."/>
            <person name="Ralph S."/>
            <person name="Rombauts S."/>
            <person name="Salamov A."/>
            <person name="Schein J."/>
            <person name="Sterck L."/>
            <person name="Aerts A."/>
            <person name="Bhalerao R.R."/>
            <person name="Bhalerao R.P."/>
            <person name="Blaudez D."/>
            <person name="Boerjan W."/>
            <person name="Brun A."/>
            <person name="Brunner A."/>
            <person name="Busov V."/>
            <person name="Campbell M."/>
            <person name="Carlson J."/>
            <person name="Chalot M."/>
            <person name="Chapman J."/>
            <person name="Chen G.L."/>
            <person name="Cooper D."/>
            <person name="Coutinho P.M."/>
            <person name="Couturier J."/>
            <person name="Covert S."/>
            <person name="Cronk Q."/>
            <person name="Cunningham R."/>
            <person name="Davis J."/>
            <person name="Degroeve S."/>
            <person name="Dejardin A."/>
            <person name="Depamphilis C."/>
            <person name="Detter J."/>
            <person name="Dirks B."/>
            <person name="Dubchak I."/>
            <person name="Duplessis S."/>
            <person name="Ehlting J."/>
            <person name="Ellis B."/>
            <person name="Gendler K."/>
            <person name="Goodstein D."/>
            <person name="Gribskov M."/>
            <person name="Grimwood J."/>
            <person name="Groover A."/>
            <person name="Gunter L."/>
            <person name="Hamberger B."/>
            <person name="Heinze B."/>
            <person name="Helariutta Y."/>
            <person name="Henrissat B."/>
            <person name="Holligan D."/>
            <person name="Holt R."/>
            <person name="Huang W."/>
            <person name="Islam-Faridi N."/>
            <person name="Jones S."/>
            <person name="Jones-Rhoades M."/>
            <person name="Jorgensen R."/>
            <person name="Joshi C."/>
            <person name="Kangasjarvi J."/>
            <person name="Karlsson J."/>
            <person name="Kelleher C."/>
            <person name="Kirkpatrick R."/>
            <person name="Kirst M."/>
            <person name="Kohler A."/>
            <person name="Kalluri U."/>
            <person name="Larimer F."/>
            <person name="Leebens-Mack J."/>
            <person name="Leple J.C."/>
            <person name="Locascio P."/>
            <person name="Lou Y."/>
            <person name="Lucas S."/>
            <person name="Martin F."/>
            <person name="Montanini B."/>
            <person name="Napoli C."/>
            <person name="Nelson D.R."/>
            <person name="Nelson C."/>
            <person name="Nieminen K."/>
            <person name="Nilsson O."/>
            <person name="Pereda V."/>
            <person name="Peter G."/>
            <person name="Philippe R."/>
            <person name="Pilate G."/>
            <person name="Poliakov A."/>
            <person name="Razumovskaya J."/>
            <person name="Richardson P."/>
            <person name="Rinaldi C."/>
            <person name="Ritland K."/>
            <person name="Rouze P."/>
            <person name="Ryaboy D."/>
            <person name="Schmutz J."/>
            <person name="Schrader J."/>
            <person name="Segerman B."/>
            <person name="Shin H."/>
            <person name="Siddiqui A."/>
            <person name="Sterky F."/>
            <person name="Terry A."/>
            <person name="Tsai C.J."/>
            <person name="Uberbacher E."/>
            <person name="Unneberg P."/>
            <person name="Vahala J."/>
            <person name="Wall K."/>
            <person name="Wessler S."/>
            <person name="Yang G."/>
            <person name="Yin T."/>
            <person name="Douglas C."/>
            <person name="Marra M."/>
            <person name="Sandberg G."/>
            <person name="Van de Peer Y."/>
            <person name="Rokhsar D."/>
        </authorList>
    </citation>
    <scope>NUCLEOTIDE SEQUENCE [LARGE SCALE GENOMIC DNA]</scope>
    <source>
        <strain evidence="8">cv. Nisqually</strain>
    </source>
</reference>
<dbReference type="SMART" id="SM00184">
    <property type="entry name" value="RING"/>
    <property type="match status" value="1"/>
</dbReference>
<gene>
    <name evidence="7" type="ORF">POPTR_005G034800</name>
</gene>
<feature type="domain" description="RING-type" evidence="6">
    <location>
        <begin position="23"/>
        <end position="72"/>
    </location>
</feature>
<dbReference type="Gene3D" id="3.30.40.10">
    <property type="entry name" value="Zinc/RING finger domain, C3HC4 (zinc finger)"/>
    <property type="match status" value="1"/>
</dbReference>
<dbReference type="PANTHER" id="PTHR47692">
    <property type="entry name" value="RING/U-BOX SUPERFAMILY PROTEIN"/>
    <property type="match status" value="1"/>
</dbReference>
<sequence>MDQQDSNSNKENQSCSSSDSNPCPICLAPFLQESYLDTCFHKFCYKCILQWTKVVSSQKSRRPSSVKCPLCKTDNFSLIYGYDGSSFQRHYVNQGFEDSSFFSKAHKYRLQCYYTEPGILNDTINVSRFWKLRKYLQPNRWLQSWLRREVQSLLQEEDIEVILYHILGTVNSFFSRNEHTRQTKTPEMKQEEFKAVVSNAARPFLTAKTDRFVTELELFLASGLNIEAYDEVYLQQMGWNTPKTTEAAGESIEHNPVVPYLFIFDADSEND</sequence>
<proteinExistence type="predicted"/>
<feature type="region of interest" description="Disordered" evidence="5">
    <location>
        <begin position="1"/>
        <end position="20"/>
    </location>
</feature>
<evidence type="ECO:0000256" key="1">
    <source>
        <dbReference type="ARBA" id="ARBA00022723"/>
    </source>
</evidence>
<dbReference type="FunCoup" id="A0A2K2AB16">
    <property type="interactions" value="1032"/>
</dbReference>
<dbReference type="ExpressionAtlas" id="A0A2K2AB16">
    <property type="expression patterns" value="baseline"/>
</dbReference>
<dbReference type="PROSITE" id="PS00518">
    <property type="entry name" value="ZF_RING_1"/>
    <property type="match status" value="1"/>
</dbReference>
<keyword evidence="3" id="KW-0862">Zinc</keyword>
<protein>
    <recommendedName>
        <fullName evidence="6">RING-type domain-containing protein</fullName>
    </recommendedName>
</protein>
<keyword evidence="1" id="KW-0479">Metal-binding</keyword>
<evidence type="ECO:0000256" key="3">
    <source>
        <dbReference type="ARBA" id="ARBA00022833"/>
    </source>
</evidence>
<evidence type="ECO:0000256" key="4">
    <source>
        <dbReference type="PROSITE-ProRule" id="PRU00175"/>
    </source>
</evidence>
<evidence type="ECO:0000259" key="6">
    <source>
        <dbReference type="PROSITE" id="PS50089"/>
    </source>
</evidence>
<dbReference type="EMBL" id="CM009294">
    <property type="protein sequence ID" value="PNT34728.1"/>
    <property type="molecule type" value="Genomic_DNA"/>
</dbReference>
<keyword evidence="8" id="KW-1185">Reference proteome</keyword>
<evidence type="ECO:0000256" key="2">
    <source>
        <dbReference type="ARBA" id="ARBA00022771"/>
    </source>
</evidence>
<dbReference type="SUPFAM" id="SSF57850">
    <property type="entry name" value="RING/U-box"/>
    <property type="match status" value="1"/>
</dbReference>
<dbReference type="PROSITE" id="PS50089">
    <property type="entry name" value="ZF_RING_2"/>
    <property type="match status" value="1"/>
</dbReference>
<dbReference type="PANTHER" id="PTHR47692:SF2">
    <property type="entry name" value="ZINC FINGER RING-TYPE DOMAIN CONTAINING PROTEIN"/>
    <property type="match status" value="1"/>
</dbReference>
<dbReference type="InterPro" id="IPR013083">
    <property type="entry name" value="Znf_RING/FYVE/PHD"/>
</dbReference>
<dbReference type="InterPro" id="IPR017907">
    <property type="entry name" value="Znf_RING_CS"/>
</dbReference>
<organism evidence="7 8">
    <name type="scientific">Populus trichocarpa</name>
    <name type="common">Western balsam poplar</name>
    <name type="synonym">Populus balsamifera subsp. trichocarpa</name>
    <dbReference type="NCBI Taxonomy" id="3694"/>
    <lineage>
        <taxon>Eukaryota</taxon>
        <taxon>Viridiplantae</taxon>
        <taxon>Streptophyta</taxon>
        <taxon>Embryophyta</taxon>
        <taxon>Tracheophyta</taxon>
        <taxon>Spermatophyta</taxon>
        <taxon>Magnoliopsida</taxon>
        <taxon>eudicotyledons</taxon>
        <taxon>Gunneridae</taxon>
        <taxon>Pentapetalae</taxon>
        <taxon>rosids</taxon>
        <taxon>fabids</taxon>
        <taxon>Malpighiales</taxon>
        <taxon>Salicaceae</taxon>
        <taxon>Saliceae</taxon>
        <taxon>Populus</taxon>
    </lineage>
</organism>
<dbReference type="GO" id="GO:0008270">
    <property type="term" value="F:zinc ion binding"/>
    <property type="evidence" value="ECO:0007669"/>
    <property type="project" value="UniProtKB-KW"/>
</dbReference>
<name>A0A2K2AB16_POPTR</name>
<dbReference type="InterPro" id="IPR001841">
    <property type="entry name" value="Znf_RING"/>
</dbReference>
<dbReference type="Proteomes" id="UP000006729">
    <property type="component" value="Chromosome 5"/>
</dbReference>